<sequence>MPGDLGTFIGVLAVLLAALWGTLWWWSTYGTRWLNRRPPRRGKATLPLWRRLCEAHHLSAVEVQRLQALAHECQIGEPLLLFVDPRWLEQSLAGGAADAAVLAELGRKLFGEEFHAAAP</sequence>
<comment type="caution">
    <text evidence="2">The sequence shown here is derived from an EMBL/GenBank/DDBJ whole genome shotgun (WGS) entry which is preliminary data.</text>
</comment>
<dbReference type="AlphaFoldDB" id="A0A7C4QQ80"/>
<proteinExistence type="predicted"/>
<protein>
    <submittedName>
        <fullName evidence="2">Uncharacterized protein</fullName>
    </submittedName>
</protein>
<gene>
    <name evidence="2" type="ORF">ENS64_14745</name>
</gene>
<dbReference type="EMBL" id="DSVQ01000017">
    <property type="protein sequence ID" value="HGT40500.1"/>
    <property type="molecule type" value="Genomic_DNA"/>
</dbReference>
<keyword evidence="1" id="KW-0812">Transmembrane</keyword>
<evidence type="ECO:0000256" key="1">
    <source>
        <dbReference type="SAM" id="Phobius"/>
    </source>
</evidence>
<organism evidence="2">
    <name type="scientific">Schlesneria paludicola</name>
    <dbReference type="NCBI Taxonomy" id="360056"/>
    <lineage>
        <taxon>Bacteria</taxon>
        <taxon>Pseudomonadati</taxon>
        <taxon>Planctomycetota</taxon>
        <taxon>Planctomycetia</taxon>
        <taxon>Planctomycetales</taxon>
        <taxon>Planctomycetaceae</taxon>
        <taxon>Schlesneria</taxon>
    </lineage>
</organism>
<accession>A0A7C4QQ80</accession>
<evidence type="ECO:0000313" key="2">
    <source>
        <dbReference type="EMBL" id="HGT40500.1"/>
    </source>
</evidence>
<keyword evidence="1" id="KW-1133">Transmembrane helix</keyword>
<keyword evidence="1" id="KW-0472">Membrane</keyword>
<feature type="transmembrane region" description="Helical" evidence="1">
    <location>
        <begin position="6"/>
        <end position="27"/>
    </location>
</feature>
<reference evidence="2" key="1">
    <citation type="journal article" date="2020" name="mSystems">
        <title>Genome- and Community-Level Interaction Insights into Carbon Utilization and Element Cycling Functions of Hydrothermarchaeota in Hydrothermal Sediment.</title>
        <authorList>
            <person name="Zhou Z."/>
            <person name="Liu Y."/>
            <person name="Xu W."/>
            <person name="Pan J."/>
            <person name="Luo Z.H."/>
            <person name="Li M."/>
        </authorList>
    </citation>
    <scope>NUCLEOTIDE SEQUENCE [LARGE SCALE GENOMIC DNA]</scope>
    <source>
        <strain evidence="2">SpSt-508</strain>
    </source>
</reference>
<name>A0A7C4QQ80_9PLAN</name>